<dbReference type="Gene3D" id="3.50.30.80">
    <property type="entry name" value="IlvD/EDD C-terminal domain-like"/>
    <property type="match status" value="1"/>
</dbReference>
<feature type="modified residue" description="N6-carboxylysine" evidence="15">
    <location>
        <position position="125"/>
    </location>
</feature>
<dbReference type="InterPro" id="IPR020558">
    <property type="entry name" value="DiOHA_6PGluconate_deHydtase_CS"/>
</dbReference>
<feature type="binding site" evidence="15">
    <location>
        <position position="448"/>
    </location>
    <ligand>
        <name>Mg(2+)</name>
        <dbReference type="ChEBI" id="CHEBI:18420"/>
    </ligand>
</feature>
<dbReference type="GO" id="GO:0009097">
    <property type="term" value="P:isoleucine biosynthetic process"/>
    <property type="evidence" value="ECO:0007669"/>
    <property type="project" value="UniProtKB-UniRule"/>
</dbReference>
<evidence type="ECO:0000256" key="13">
    <source>
        <dbReference type="ARBA" id="ARBA00029437"/>
    </source>
</evidence>
<comment type="catalytic activity">
    <reaction evidence="11">
        <text>(2R)-2,3-dihydroxy-3-methylbutanoate = 3-methyl-2-oxobutanoate + H2O</text>
        <dbReference type="Rhea" id="RHEA:24809"/>
        <dbReference type="ChEBI" id="CHEBI:11851"/>
        <dbReference type="ChEBI" id="CHEBI:15377"/>
        <dbReference type="ChEBI" id="CHEBI:49072"/>
        <dbReference type="EC" id="4.2.1.9"/>
    </reaction>
    <physiologicalReaction direction="left-to-right" evidence="11">
        <dbReference type="Rhea" id="RHEA:24810"/>
    </physiologicalReaction>
</comment>
<evidence type="ECO:0000256" key="2">
    <source>
        <dbReference type="ARBA" id="ARBA00006486"/>
    </source>
</evidence>
<comment type="caution">
    <text evidence="15">Lacks conserved residue(s) required for the propagation of feature annotation.</text>
</comment>
<keyword evidence="4 15" id="KW-0001">2Fe-2S</keyword>
<evidence type="ECO:0000313" key="19">
    <source>
        <dbReference type="Proteomes" id="UP000029452"/>
    </source>
</evidence>
<keyword evidence="5 15" id="KW-0479">Metal-binding</keyword>
<evidence type="ECO:0000313" key="18">
    <source>
        <dbReference type="EMBL" id="KGA93234.1"/>
    </source>
</evidence>
<reference evidence="18 19" key="1">
    <citation type="submission" date="2014-06" db="EMBL/GenBank/DDBJ databases">
        <title>Draft genome sequence of iron oxidizing acidophile Leptospirillum ferriphilum DSM14647.</title>
        <authorList>
            <person name="Cardenas J.P."/>
            <person name="Lazcano M."/>
            <person name="Ossandon F.J."/>
            <person name="Corbett M."/>
            <person name="Holmes D.S."/>
            <person name="Watkin E."/>
        </authorList>
    </citation>
    <scope>NUCLEOTIDE SEQUENCE [LARGE SCALE GENOMIC DNA]</scope>
    <source>
        <strain evidence="18 19">DSM 14647</strain>
    </source>
</reference>
<dbReference type="GO" id="GO:0051537">
    <property type="term" value="F:2 iron, 2 sulfur cluster binding"/>
    <property type="evidence" value="ECO:0007669"/>
    <property type="project" value="UniProtKB-UniRule"/>
</dbReference>
<dbReference type="Pfam" id="PF24877">
    <property type="entry name" value="ILV_EDD_C"/>
    <property type="match status" value="1"/>
</dbReference>
<dbReference type="GO" id="GO:0004160">
    <property type="term" value="F:dihydroxy-acid dehydratase activity"/>
    <property type="evidence" value="ECO:0007669"/>
    <property type="project" value="UniProtKB-UniRule"/>
</dbReference>
<accession>A0A094X3T0</accession>
<dbReference type="InterPro" id="IPR000581">
    <property type="entry name" value="ILV_EDD_N"/>
</dbReference>
<dbReference type="SUPFAM" id="SSF143975">
    <property type="entry name" value="IlvD/EDD N-terminal domain-like"/>
    <property type="match status" value="1"/>
</dbReference>
<protein>
    <recommendedName>
        <fullName evidence="14 15">Dihydroxy-acid dehydratase</fullName>
        <shortName evidence="15">DAD</shortName>
        <ecNumber evidence="14 15">4.2.1.9</ecNumber>
    </recommendedName>
</protein>
<evidence type="ECO:0000256" key="5">
    <source>
        <dbReference type="ARBA" id="ARBA00022723"/>
    </source>
</evidence>
<dbReference type="PANTHER" id="PTHR21000">
    <property type="entry name" value="DIHYDROXY-ACID DEHYDRATASE DAD"/>
    <property type="match status" value="1"/>
</dbReference>
<evidence type="ECO:0000256" key="10">
    <source>
        <dbReference type="ARBA" id="ARBA00023304"/>
    </source>
</evidence>
<evidence type="ECO:0000259" key="16">
    <source>
        <dbReference type="Pfam" id="PF00920"/>
    </source>
</evidence>
<dbReference type="UniPathway" id="UPA00049">
    <property type="reaction ID" value="UER00061"/>
</dbReference>
<keyword evidence="10 15" id="KW-0100">Branched-chain amino acid biosynthesis</keyword>
<keyword evidence="7 15" id="KW-0408">Iron</keyword>
<feature type="active site" description="Proton acceptor" evidence="15">
    <location>
        <position position="474"/>
    </location>
</feature>
<evidence type="ECO:0000256" key="11">
    <source>
        <dbReference type="ARBA" id="ARBA00029304"/>
    </source>
</evidence>
<dbReference type="InterPro" id="IPR037237">
    <property type="entry name" value="IlvD/EDD_N"/>
</dbReference>
<dbReference type="FunFam" id="3.50.30.80:FF:000001">
    <property type="entry name" value="Dihydroxy-acid dehydratase"/>
    <property type="match status" value="1"/>
</dbReference>
<comment type="function">
    <text evidence="15">Functions in the biosynthesis of branched-chain amino acids. Catalyzes the dehydration of (2R,3R)-2,3-dihydroxy-3-methylpentanoate (2,3-dihydroxy-3-methylvalerate) into 2-oxo-3-methylpentanoate (2-oxo-3-methylvalerate) and of (2R)-2,3-dihydroxy-3-methylbutanoate (2,3-dihydroxyisovalerate) into 2-oxo-3-methylbutanoate (2-oxoisovalerate), the penultimate precursor to L-isoleucine and L-valine, respectively.</text>
</comment>
<evidence type="ECO:0000256" key="6">
    <source>
        <dbReference type="ARBA" id="ARBA00022842"/>
    </source>
</evidence>
<organism evidence="18 19">
    <name type="scientific">Leptospirillum ferriphilum</name>
    <dbReference type="NCBI Taxonomy" id="178606"/>
    <lineage>
        <taxon>Bacteria</taxon>
        <taxon>Pseudomonadati</taxon>
        <taxon>Nitrospirota</taxon>
        <taxon>Nitrospiria</taxon>
        <taxon>Nitrospirales</taxon>
        <taxon>Nitrospiraceae</taxon>
        <taxon>Leptospirillum</taxon>
    </lineage>
</organism>
<comment type="pathway">
    <text evidence="12 15">Amino-acid biosynthesis; L-valine biosynthesis; L-valine from pyruvate: step 3/4.</text>
</comment>
<feature type="binding site" evidence="15">
    <location>
        <position position="82"/>
    </location>
    <ligand>
        <name>Mg(2+)</name>
        <dbReference type="ChEBI" id="CHEBI:18420"/>
    </ligand>
</feature>
<dbReference type="Proteomes" id="UP000029452">
    <property type="component" value="Unassembled WGS sequence"/>
</dbReference>
<dbReference type="UniPathway" id="UPA00047">
    <property type="reaction ID" value="UER00057"/>
</dbReference>
<gene>
    <name evidence="15" type="primary">ilvD</name>
    <name evidence="18" type="ORF">LptCag_0270</name>
</gene>
<dbReference type="PROSITE" id="PS00886">
    <property type="entry name" value="ILVD_EDD_1"/>
    <property type="match status" value="1"/>
</dbReference>
<keyword evidence="9 15" id="KW-0456">Lyase</keyword>
<evidence type="ECO:0000256" key="9">
    <source>
        <dbReference type="ARBA" id="ARBA00023239"/>
    </source>
</evidence>
<evidence type="ECO:0000256" key="3">
    <source>
        <dbReference type="ARBA" id="ARBA00022605"/>
    </source>
</evidence>
<keyword evidence="6 15" id="KW-0460">Magnesium</keyword>
<dbReference type="GO" id="GO:0000287">
    <property type="term" value="F:magnesium ion binding"/>
    <property type="evidence" value="ECO:0007669"/>
    <property type="project" value="UniProtKB-UniRule"/>
</dbReference>
<feature type="binding site" evidence="15">
    <location>
        <position position="124"/>
    </location>
    <ligand>
        <name>Mg(2+)</name>
        <dbReference type="ChEBI" id="CHEBI:18420"/>
    </ligand>
</feature>
<keyword evidence="8 15" id="KW-0411">Iron-sulfur</keyword>
<evidence type="ECO:0000259" key="17">
    <source>
        <dbReference type="Pfam" id="PF24877"/>
    </source>
</evidence>
<comment type="pathway">
    <text evidence="13 15">Amino-acid biosynthesis; L-isoleucine biosynthesis; L-isoleucine from 2-oxobutanoate: step 3/4.</text>
</comment>
<evidence type="ECO:0000256" key="12">
    <source>
        <dbReference type="ARBA" id="ARBA00029436"/>
    </source>
</evidence>
<dbReference type="OrthoDB" id="9807077at2"/>
<dbReference type="InterPro" id="IPR004404">
    <property type="entry name" value="DihydroxyA_deHydtase"/>
</dbReference>
<dbReference type="InterPro" id="IPR042096">
    <property type="entry name" value="Dihydro-acid_dehy_C"/>
</dbReference>
<sequence length="558" mass="59212">MKDNRRSRVTTEGVERSPNRALLRATGFRDDDFGKPIVGVANAHSSITPCNMGIGKLASRAEEALRKAGSMPQTFGTITVSDGISMGTEGMKYSLVSREVIADSIETVVNAQSMDGLLAFGGCDKNMPGALIAMGRLDIPSVFVYGGTIRPGHHNGQDLTVVSAFEAVGEYLANRIDREELLAIERHACPGAGSCGGMFTANTMAALIETMGMSLPYSSTMAAEDAEKSENAEKSAKILVNAIRNQIRPRQILTRHAFENAIAVTMAIGGTTNAVLHLLAIARAVEVPLSIDDFAAIRERVPVLCDLKPWGRYVATDLHRAGGIPQVMKILLSNGLLHGEALSVTGRTIGELLENIPEDPPKEDQDVIRPFRAPVLERGHIAILRGNLAPDGSVAKVTASRPVAFTGPARVFDSEEDGMKAILAREIRPGDVVVIRYEGPVGGPGMREMLAPTAALVGEGLGESVALVTDGRFSGGTRGMVVGHVAPEAAVGGPIALVADGDPVTVDPGRSCLRLDVPEEEFLRRQAAWRPRPPRTLRGVLAKYARQVSSASKGAVTD</sequence>
<comment type="similarity">
    <text evidence="2 15">Belongs to the IlvD/Edd family.</text>
</comment>
<feature type="binding site" evidence="15">
    <location>
        <position position="50"/>
    </location>
    <ligand>
        <name>[2Fe-2S] cluster</name>
        <dbReference type="ChEBI" id="CHEBI:190135"/>
    </ligand>
</feature>
<evidence type="ECO:0000256" key="7">
    <source>
        <dbReference type="ARBA" id="ARBA00023004"/>
    </source>
</evidence>
<dbReference type="SUPFAM" id="SSF52016">
    <property type="entry name" value="LeuD/IlvD-like"/>
    <property type="match status" value="1"/>
</dbReference>
<keyword evidence="3 15" id="KW-0028">Amino-acid biosynthesis</keyword>
<dbReference type="GO" id="GO:0009099">
    <property type="term" value="P:L-valine biosynthetic process"/>
    <property type="evidence" value="ECO:0007669"/>
    <property type="project" value="UniProtKB-UniRule"/>
</dbReference>
<dbReference type="AlphaFoldDB" id="A0A094X3T0"/>
<dbReference type="EMBL" id="JPGK01000007">
    <property type="protein sequence ID" value="KGA93234.1"/>
    <property type="molecule type" value="Genomic_DNA"/>
</dbReference>
<feature type="binding site" description="via carbamate group" evidence="15">
    <location>
        <position position="125"/>
    </location>
    <ligand>
        <name>Mg(2+)</name>
        <dbReference type="ChEBI" id="CHEBI:18420"/>
    </ligand>
</feature>
<name>A0A094X3T0_9BACT</name>
<dbReference type="HAMAP" id="MF_00012">
    <property type="entry name" value="IlvD"/>
    <property type="match status" value="1"/>
</dbReference>
<evidence type="ECO:0000256" key="15">
    <source>
        <dbReference type="HAMAP-Rule" id="MF_00012"/>
    </source>
</evidence>
<comment type="catalytic activity">
    <reaction evidence="15">
        <text>(2R,3R)-2,3-dihydroxy-3-methylpentanoate = (S)-3-methyl-2-oxopentanoate + H2O</text>
        <dbReference type="Rhea" id="RHEA:27694"/>
        <dbReference type="ChEBI" id="CHEBI:15377"/>
        <dbReference type="ChEBI" id="CHEBI:35146"/>
        <dbReference type="ChEBI" id="CHEBI:49258"/>
        <dbReference type="EC" id="4.2.1.9"/>
    </reaction>
</comment>
<evidence type="ECO:0000256" key="8">
    <source>
        <dbReference type="ARBA" id="ARBA00023014"/>
    </source>
</evidence>
<comment type="cofactor">
    <cofactor evidence="1 15">
        <name>Mg(2+)</name>
        <dbReference type="ChEBI" id="CHEBI:18420"/>
    </cofactor>
</comment>
<dbReference type="InterPro" id="IPR050165">
    <property type="entry name" value="DHAD_IlvD/Edd"/>
</dbReference>
<comment type="cofactor">
    <cofactor evidence="15">
        <name>[2Fe-2S] cluster</name>
        <dbReference type="ChEBI" id="CHEBI:190135"/>
    </cofactor>
    <text evidence="15">Binds 1 [2Fe-2S] cluster per subunit. This cluster acts as a Lewis acid cofactor.</text>
</comment>
<feature type="domain" description="Dihydroxy-acid/6-phosphogluconate dehydratase C-terminal" evidence="17">
    <location>
        <begin position="366"/>
        <end position="555"/>
    </location>
</feature>
<dbReference type="EC" id="4.2.1.9" evidence="14 15"/>
<feature type="domain" description="Dihydroxy-acid/6-phosphogluconate dehydratase N-terminal" evidence="16">
    <location>
        <begin position="35"/>
        <end position="351"/>
    </location>
</feature>
<evidence type="ECO:0000256" key="4">
    <source>
        <dbReference type="ARBA" id="ARBA00022714"/>
    </source>
</evidence>
<evidence type="ECO:0000256" key="14">
    <source>
        <dbReference type="ARBA" id="ARBA00029490"/>
    </source>
</evidence>
<dbReference type="PROSITE" id="PS00887">
    <property type="entry name" value="ILVD_EDD_2"/>
    <property type="match status" value="1"/>
</dbReference>
<dbReference type="Pfam" id="PF00920">
    <property type="entry name" value="ILVD_EDD_N"/>
    <property type="match status" value="1"/>
</dbReference>
<comment type="subunit">
    <text evidence="15">Homodimer.</text>
</comment>
<dbReference type="InterPro" id="IPR056740">
    <property type="entry name" value="ILV_EDD_C"/>
</dbReference>
<comment type="caution">
    <text evidence="18">The sequence shown here is derived from an EMBL/GenBank/DDBJ whole genome shotgun (WGS) entry which is preliminary data.</text>
</comment>
<dbReference type="NCBIfam" id="TIGR00110">
    <property type="entry name" value="ilvD"/>
    <property type="match status" value="1"/>
</dbReference>
<dbReference type="PATRIC" id="fig|178606.4.peg.1864"/>
<dbReference type="PANTHER" id="PTHR21000:SF5">
    <property type="entry name" value="DIHYDROXY-ACID DEHYDRATASE, MITOCHONDRIAL"/>
    <property type="match status" value="1"/>
</dbReference>
<evidence type="ECO:0000256" key="1">
    <source>
        <dbReference type="ARBA" id="ARBA00001946"/>
    </source>
</evidence>
<dbReference type="RefSeq" id="WP_036082910.1">
    <property type="nucleotide sequence ID" value="NZ_JPGK01000007.1"/>
</dbReference>
<proteinExistence type="inferred from homology"/>
<dbReference type="NCBIfam" id="NF002068">
    <property type="entry name" value="PRK00911.1"/>
    <property type="match status" value="1"/>
</dbReference>